<protein>
    <submittedName>
        <fullName evidence="2">Secretory pathway protein Pga2</fullName>
    </submittedName>
</protein>
<proteinExistence type="predicted"/>
<dbReference type="OrthoDB" id="4227028at2759"/>
<name>A0A5J5ELK4_9PEZI</name>
<evidence type="ECO:0000256" key="1">
    <source>
        <dbReference type="SAM" id="MobiDB-lite"/>
    </source>
</evidence>
<dbReference type="AlphaFoldDB" id="A0A5J5ELK4"/>
<dbReference type="Pfam" id="PF07543">
    <property type="entry name" value="PGA2"/>
    <property type="match status" value="1"/>
</dbReference>
<dbReference type="InterPro" id="IPR011431">
    <property type="entry name" value="Trafficking_Pga2"/>
</dbReference>
<feature type="compositionally biased region" description="Basic and acidic residues" evidence="1">
    <location>
        <begin position="105"/>
        <end position="114"/>
    </location>
</feature>
<evidence type="ECO:0000313" key="2">
    <source>
        <dbReference type="EMBL" id="KAA8895906.1"/>
    </source>
</evidence>
<feature type="compositionally biased region" description="Acidic residues" evidence="1">
    <location>
        <begin position="81"/>
        <end position="91"/>
    </location>
</feature>
<sequence length="128" mass="14113">MVNHFEFGFDAEARTMTILGREYSLSSLLRTIIFVTAYLLLRPYLLKLGGKYQEMDHGREVGTDGNADSLAATGKVAPGGEDSDSDGEDDGWGAKARRRARAERKKAQEAAREADEAEDRELAAMLED</sequence>
<accession>A0A5J5ELK4</accession>
<reference evidence="2 3" key="1">
    <citation type="submission" date="2019-09" db="EMBL/GenBank/DDBJ databases">
        <title>Draft genome of the ectomycorrhizal ascomycete Sphaerosporella brunnea.</title>
        <authorList>
            <consortium name="DOE Joint Genome Institute"/>
            <person name="Benucci G.M."/>
            <person name="Marozzi G."/>
            <person name="Antonielli L."/>
            <person name="Sanchez S."/>
            <person name="Marco P."/>
            <person name="Wang X."/>
            <person name="Falini L.B."/>
            <person name="Barry K."/>
            <person name="Haridas S."/>
            <person name="Lipzen A."/>
            <person name="Labutti K."/>
            <person name="Grigoriev I.V."/>
            <person name="Murat C."/>
            <person name="Martin F."/>
            <person name="Albertini E."/>
            <person name="Donnini D."/>
            <person name="Bonito G."/>
        </authorList>
    </citation>
    <scope>NUCLEOTIDE SEQUENCE [LARGE SCALE GENOMIC DNA]</scope>
    <source>
        <strain evidence="2 3">Sb_GMNB300</strain>
    </source>
</reference>
<dbReference type="InParanoid" id="A0A5J5ELK4"/>
<feature type="compositionally biased region" description="Basic residues" evidence="1">
    <location>
        <begin position="95"/>
        <end position="104"/>
    </location>
</feature>
<feature type="region of interest" description="Disordered" evidence="1">
    <location>
        <begin position="56"/>
        <end position="128"/>
    </location>
</feature>
<dbReference type="Proteomes" id="UP000326924">
    <property type="component" value="Unassembled WGS sequence"/>
</dbReference>
<dbReference type="GO" id="GO:0015031">
    <property type="term" value="P:protein transport"/>
    <property type="evidence" value="ECO:0007669"/>
    <property type="project" value="TreeGrafter"/>
</dbReference>
<comment type="caution">
    <text evidence="2">The sequence shown here is derived from an EMBL/GenBank/DDBJ whole genome shotgun (WGS) entry which is preliminary data.</text>
</comment>
<dbReference type="PANTHER" id="PTHR28199:SF1">
    <property type="entry name" value="PROCESSING OF GAS1 AND ALP PROTEIN 2"/>
    <property type="match status" value="1"/>
</dbReference>
<dbReference type="EMBL" id="VXIS01000237">
    <property type="protein sequence ID" value="KAA8895906.1"/>
    <property type="molecule type" value="Genomic_DNA"/>
</dbReference>
<gene>
    <name evidence="2" type="ORF">FN846DRAFT_303849</name>
</gene>
<evidence type="ECO:0000313" key="3">
    <source>
        <dbReference type="Proteomes" id="UP000326924"/>
    </source>
</evidence>
<organism evidence="2 3">
    <name type="scientific">Sphaerosporella brunnea</name>
    <dbReference type="NCBI Taxonomy" id="1250544"/>
    <lineage>
        <taxon>Eukaryota</taxon>
        <taxon>Fungi</taxon>
        <taxon>Dikarya</taxon>
        <taxon>Ascomycota</taxon>
        <taxon>Pezizomycotina</taxon>
        <taxon>Pezizomycetes</taxon>
        <taxon>Pezizales</taxon>
        <taxon>Pyronemataceae</taxon>
        <taxon>Sphaerosporella</taxon>
    </lineage>
</organism>
<dbReference type="PANTHER" id="PTHR28199">
    <property type="entry name" value="PROCESSING OF GAS1 AND ALP PROTEIN 2"/>
    <property type="match status" value="1"/>
</dbReference>
<keyword evidence="3" id="KW-1185">Reference proteome</keyword>